<dbReference type="Gene3D" id="2.60.40.2150">
    <property type="entry name" value="Interleukin-17 receptor A/B, fibronectin-III-like domain 2"/>
    <property type="match status" value="1"/>
</dbReference>
<keyword evidence="2" id="KW-0472">Membrane</keyword>
<comment type="caution">
    <text evidence="6">The sequence shown here is derived from an EMBL/GenBank/DDBJ whole genome shotgun (WGS) entry which is preliminary data.</text>
</comment>
<evidence type="ECO:0000256" key="2">
    <source>
        <dbReference type="ARBA" id="ARBA00022475"/>
    </source>
</evidence>
<reference evidence="6 7" key="1">
    <citation type="journal article" date="2019" name="Sci. Data">
        <title>Hybrid genome assembly and annotation of Danionella translucida.</title>
        <authorList>
            <person name="Kadobianskyi M."/>
            <person name="Schulze L."/>
            <person name="Schuelke M."/>
            <person name="Judkewitz B."/>
        </authorList>
    </citation>
    <scope>NUCLEOTIDE SEQUENCE [LARGE SCALE GENOMIC DNA]</scope>
    <source>
        <strain evidence="6 7">Bolton</strain>
    </source>
</reference>
<dbReference type="InterPro" id="IPR038683">
    <property type="entry name" value="IL17RA/B_FnIII-like_1_sf"/>
</dbReference>
<dbReference type="InterPro" id="IPR043046">
    <property type="entry name" value="IL17RA/B_FnIII-like_2_sf"/>
</dbReference>
<evidence type="ECO:0000313" key="7">
    <source>
        <dbReference type="Proteomes" id="UP000316079"/>
    </source>
</evidence>
<evidence type="ECO:0000256" key="1">
    <source>
        <dbReference type="ARBA" id="ARBA00004251"/>
    </source>
</evidence>
<evidence type="ECO:0000259" key="5">
    <source>
        <dbReference type="Pfam" id="PF16556"/>
    </source>
</evidence>
<proteinExistence type="predicted"/>
<keyword evidence="3 4" id="KW-0732">Signal</keyword>
<dbReference type="Pfam" id="PF16556">
    <property type="entry name" value="IL17R_fnIII_D1"/>
    <property type="match status" value="1"/>
</dbReference>
<dbReference type="InterPro" id="IPR039465">
    <property type="entry name" value="IL-17_rcpt-like"/>
</dbReference>
<sequence>MGFLFLLLQGVVFFTLIAVALSLRLLDDGLSLNCTQEEVPCKAVFNNCLYRGWLIPSDFTPSEPDDLQVDVDVRRNMKGDLEPWSFFLDAVVVDPDRTYVVTVSNLPKPNLKHSSYNVHTNVDVPGCDHPSMISTTVCIERGETWQPNISVVRTRGLDVVDGLYVQFFPGENVERYNIFMKCNRDSSMKTLYHENQTLLNVTFDLENWSRSCCEFNVQIQPFFKNCANDCRRRNLSFNICDPGVSDVELFYLLTQAPHNVITFYNVFSANKLS</sequence>
<keyword evidence="2" id="KW-1003">Cell membrane</keyword>
<dbReference type="GO" id="GO:0030368">
    <property type="term" value="F:interleukin-17 receptor activity"/>
    <property type="evidence" value="ECO:0007669"/>
    <property type="project" value="InterPro"/>
</dbReference>
<dbReference type="GO" id="GO:0005886">
    <property type="term" value="C:plasma membrane"/>
    <property type="evidence" value="ECO:0007669"/>
    <property type="project" value="UniProtKB-SubCell"/>
</dbReference>
<dbReference type="InterPro" id="IPR032356">
    <property type="entry name" value="IL17R_A/B_N"/>
</dbReference>
<name>A0A553RNX1_9TELE</name>
<organism evidence="6 7">
    <name type="scientific">Danionella cerebrum</name>
    <dbReference type="NCBI Taxonomy" id="2873325"/>
    <lineage>
        <taxon>Eukaryota</taxon>
        <taxon>Metazoa</taxon>
        <taxon>Chordata</taxon>
        <taxon>Craniata</taxon>
        <taxon>Vertebrata</taxon>
        <taxon>Euteleostomi</taxon>
        <taxon>Actinopterygii</taxon>
        <taxon>Neopterygii</taxon>
        <taxon>Teleostei</taxon>
        <taxon>Ostariophysi</taxon>
        <taxon>Cypriniformes</taxon>
        <taxon>Danionidae</taxon>
        <taxon>Danioninae</taxon>
        <taxon>Danionella</taxon>
    </lineage>
</organism>
<reference evidence="6" key="2">
    <citation type="submission" date="2019-04" db="EMBL/GenBank/DDBJ databases">
        <authorList>
            <person name="Kadobianskyi M."/>
            <person name="Schulze L."/>
            <person name="Schuelke M."/>
            <person name="Judkewitz B."/>
        </authorList>
    </citation>
    <scope>NUCLEOTIDE SEQUENCE</scope>
    <source>
        <strain evidence="6">Bolton</strain>
        <tissue evidence="6">Whole-body</tissue>
    </source>
</reference>
<dbReference type="OrthoDB" id="5915222at2759"/>
<dbReference type="Pfam" id="PF16578">
    <property type="entry name" value="IL17R_fnIII_D2"/>
    <property type="match status" value="1"/>
</dbReference>
<evidence type="ECO:0000313" key="6">
    <source>
        <dbReference type="EMBL" id="TRZ03882.1"/>
    </source>
</evidence>
<feature type="chain" id="PRO_5044617512" description="IL17RA/B N-terminal domain-containing protein" evidence="4">
    <location>
        <begin position="23"/>
        <end position="273"/>
    </location>
</feature>
<dbReference type="AlphaFoldDB" id="A0A553RNX1"/>
<feature type="signal peptide" evidence="4">
    <location>
        <begin position="1"/>
        <end position="22"/>
    </location>
</feature>
<protein>
    <recommendedName>
        <fullName evidence="5">IL17RA/B N-terminal domain-containing protein</fullName>
    </recommendedName>
</protein>
<evidence type="ECO:0000256" key="4">
    <source>
        <dbReference type="SAM" id="SignalP"/>
    </source>
</evidence>
<dbReference type="PANTHER" id="PTHR15583:SF13">
    <property type="entry name" value="INTERLEUKIN-17 RECEPTOR A"/>
    <property type="match status" value="1"/>
</dbReference>
<accession>A0A553RNX1</accession>
<keyword evidence="7" id="KW-1185">Reference proteome</keyword>
<feature type="domain" description="IL17RA/B N-terminal" evidence="5">
    <location>
        <begin position="83"/>
        <end position="140"/>
    </location>
</feature>
<dbReference type="EMBL" id="SRMA01003050">
    <property type="protein sequence ID" value="TRZ03884.1"/>
    <property type="molecule type" value="Genomic_DNA"/>
</dbReference>
<dbReference type="PANTHER" id="PTHR15583">
    <property type="entry name" value="INTERLEUKIN-17 RECEPTOR"/>
    <property type="match status" value="1"/>
</dbReference>
<comment type="subcellular location">
    <subcellularLocation>
        <location evidence="1">Cell membrane</location>
        <topology evidence="1">Single-pass type I membrane protein</topology>
    </subcellularLocation>
</comment>
<dbReference type="EMBL" id="SRMA01003050">
    <property type="protein sequence ID" value="TRZ03882.1"/>
    <property type="molecule type" value="Genomic_DNA"/>
</dbReference>
<evidence type="ECO:0000256" key="3">
    <source>
        <dbReference type="ARBA" id="ARBA00022729"/>
    </source>
</evidence>
<gene>
    <name evidence="6" type="ORF">DNTS_015080</name>
</gene>
<dbReference type="Proteomes" id="UP000316079">
    <property type="component" value="Unassembled WGS sequence"/>
</dbReference>
<dbReference type="Gene3D" id="2.60.40.2160">
    <property type="entry name" value="Interleukin-17 receptor A/B, fibronectin-III-like domain 1"/>
    <property type="match status" value="1"/>
</dbReference>